<dbReference type="Proteomes" id="UP000199110">
    <property type="component" value="Unassembled WGS sequence"/>
</dbReference>
<keyword evidence="4" id="KW-1185">Reference proteome</keyword>
<dbReference type="STRING" id="390807.SAMN04488095_3198"/>
<proteinExistence type="predicted"/>
<feature type="compositionally biased region" description="Low complexity" evidence="1">
    <location>
        <begin position="37"/>
        <end position="56"/>
    </location>
</feature>
<keyword evidence="2" id="KW-0732">Signal</keyword>
<name>A0A1I3SL50_9RHOB</name>
<evidence type="ECO:0000256" key="2">
    <source>
        <dbReference type="SAM" id="SignalP"/>
    </source>
</evidence>
<feature type="chain" id="PRO_5011630103" evidence="2">
    <location>
        <begin position="19"/>
        <end position="140"/>
    </location>
</feature>
<gene>
    <name evidence="3" type="ORF">SAMN04488095_3198</name>
</gene>
<organism evidence="3 4">
    <name type="scientific">Jannaschia pohangensis</name>
    <dbReference type="NCBI Taxonomy" id="390807"/>
    <lineage>
        <taxon>Bacteria</taxon>
        <taxon>Pseudomonadati</taxon>
        <taxon>Pseudomonadota</taxon>
        <taxon>Alphaproteobacteria</taxon>
        <taxon>Rhodobacterales</taxon>
        <taxon>Roseobacteraceae</taxon>
        <taxon>Jannaschia</taxon>
    </lineage>
</organism>
<feature type="signal peptide" evidence="2">
    <location>
        <begin position="1"/>
        <end position="18"/>
    </location>
</feature>
<dbReference type="RefSeq" id="WP_092783073.1">
    <property type="nucleotide sequence ID" value="NZ_FORA01000004.1"/>
</dbReference>
<feature type="compositionally biased region" description="Low complexity" evidence="1">
    <location>
        <begin position="20"/>
        <end position="30"/>
    </location>
</feature>
<evidence type="ECO:0000256" key="1">
    <source>
        <dbReference type="SAM" id="MobiDB-lite"/>
    </source>
</evidence>
<dbReference type="EMBL" id="FORA01000004">
    <property type="protein sequence ID" value="SFJ59538.1"/>
    <property type="molecule type" value="Genomic_DNA"/>
</dbReference>
<accession>A0A1I3SL50</accession>
<protein>
    <submittedName>
        <fullName evidence="3">Uncharacterized protein</fullName>
    </submittedName>
</protein>
<evidence type="ECO:0000313" key="3">
    <source>
        <dbReference type="EMBL" id="SFJ59538.1"/>
    </source>
</evidence>
<reference evidence="3 4" key="1">
    <citation type="submission" date="2016-10" db="EMBL/GenBank/DDBJ databases">
        <authorList>
            <person name="de Groot N.N."/>
        </authorList>
    </citation>
    <scope>NUCLEOTIDE SEQUENCE [LARGE SCALE GENOMIC DNA]</scope>
    <source>
        <strain evidence="3 4">DSM 19073</strain>
    </source>
</reference>
<sequence length="140" mass="14461">MLRLPLIVLMLTSGIAQAQSTQGQSNGNGQPVQVQDVQNVSQPSSGGQSSVVDPVGTPNSGSTVILSVGDSLYLSEEFFSEGSIENGTNRNVDSLTAISASDIVWEENGNFEAATLALGECNPGSTWNPETADCRVSGGN</sequence>
<feature type="region of interest" description="Disordered" evidence="1">
    <location>
        <begin position="20"/>
        <end position="62"/>
    </location>
</feature>
<dbReference type="AlphaFoldDB" id="A0A1I3SL50"/>
<evidence type="ECO:0000313" key="4">
    <source>
        <dbReference type="Proteomes" id="UP000199110"/>
    </source>
</evidence>